<proteinExistence type="predicted"/>
<protein>
    <submittedName>
        <fullName evidence="2">Uncharacterized protein</fullName>
    </submittedName>
</protein>
<dbReference type="AlphaFoldDB" id="A0A426WVK1"/>
<feature type="non-terminal residue" evidence="2">
    <location>
        <position position="1"/>
    </location>
</feature>
<evidence type="ECO:0000313" key="2">
    <source>
        <dbReference type="EMBL" id="RRT31255.1"/>
    </source>
</evidence>
<evidence type="ECO:0000256" key="1">
    <source>
        <dbReference type="SAM" id="MobiDB-lite"/>
    </source>
</evidence>
<evidence type="ECO:0000313" key="3">
    <source>
        <dbReference type="Proteomes" id="UP000287651"/>
    </source>
</evidence>
<feature type="region of interest" description="Disordered" evidence="1">
    <location>
        <begin position="1"/>
        <end position="160"/>
    </location>
</feature>
<name>A0A426WVK1_ENSVE</name>
<organism evidence="2 3">
    <name type="scientific">Ensete ventricosum</name>
    <name type="common">Abyssinian banana</name>
    <name type="synonym">Musa ensete</name>
    <dbReference type="NCBI Taxonomy" id="4639"/>
    <lineage>
        <taxon>Eukaryota</taxon>
        <taxon>Viridiplantae</taxon>
        <taxon>Streptophyta</taxon>
        <taxon>Embryophyta</taxon>
        <taxon>Tracheophyta</taxon>
        <taxon>Spermatophyta</taxon>
        <taxon>Magnoliopsida</taxon>
        <taxon>Liliopsida</taxon>
        <taxon>Zingiberales</taxon>
        <taxon>Musaceae</taxon>
        <taxon>Ensete</taxon>
    </lineage>
</organism>
<feature type="compositionally biased region" description="Low complexity" evidence="1">
    <location>
        <begin position="115"/>
        <end position="126"/>
    </location>
</feature>
<dbReference type="EMBL" id="AMZH03042639">
    <property type="protein sequence ID" value="RRT31255.1"/>
    <property type="molecule type" value="Genomic_DNA"/>
</dbReference>
<sequence length="375" mass="39814">KTARRRGGQPPCRAGHPRPGCGQGPLQGGGWLRPGPARKGGQRHSQGVAVARRGSSPQGRCLRAEALPADTTNCGQPVGAVTAHGHGRLRPARMGDNHPWSQPLATRRPQRGPTAGCSQGAAACGQPCRQEGRRLPTSKGSRRLRRGSSDDDDAEGERGVWASFGEKDNLAPINLENFEDCPRYSGTHDAMVGDYDFEVTLPKLLNMLREAESVIEKEKPVLYIGETKKKRKASKILKKGKGKEIPEVNLLICASVAGFSTVSEGSAQWGSACMFMKLRGRVLRVRSWNNGVTCMSAQGCATSAGPALASSSGSYGASHEKLSRKEIVDPCIPDPDGEDEGGQASSSLAVSTGWISTAKLLISDLVTPTQREGGE</sequence>
<accession>A0A426WVK1</accession>
<reference evidence="2 3" key="1">
    <citation type="journal article" date="2014" name="Agronomy (Basel)">
        <title>A Draft Genome Sequence for Ensete ventricosum, the Drought-Tolerant Tree Against Hunger.</title>
        <authorList>
            <person name="Harrison J."/>
            <person name="Moore K.A."/>
            <person name="Paszkiewicz K."/>
            <person name="Jones T."/>
            <person name="Grant M."/>
            <person name="Ambacheew D."/>
            <person name="Muzemil S."/>
            <person name="Studholme D.J."/>
        </authorList>
    </citation>
    <scope>NUCLEOTIDE SEQUENCE [LARGE SCALE GENOMIC DNA]</scope>
</reference>
<comment type="caution">
    <text evidence="2">The sequence shown here is derived from an EMBL/GenBank/DDBJ whole genome shotgun (WGS) entry which is preliminary data.</text>
</comment>
<gene>
    <name evidence="2" type="ORF">B296_00048803</name>
</gene>
<feature type="region of interest" description="Disordered" evidence="1">
    <location>
        <begin position="328"/>
        <end position="348"/>
    </location>
</feature>
<feature type="compositionally biased region" description="Gly residues" evidence="1">
    <location>
        <begin position="21"/>
        <end position="32"/>
    </location>
</feature>
<dbReference type="Proteomes" id="UP000287651">
    <property type="component" value="Unassembled WGS sequence"/>
</dbReference>